<feature type="chain" id="PRO_5007282139" evidence="1">
    <location>
        <begin position="19"/>
        <end position="117"/>
    </location>
</feature>
<dbReference type="OrthoDB" id="573055at2"/>
<reference evidence="3" key="1">
    <citation type="submission" date="2016-02" db="EMBL/GenBank/DDBJ databases">
        <authorList>
            <person name="Rodrigo-Torres Lidia"/>
            <person name="Arahal R.David."/>
        </authorList>
    </citation>
    <scope>NUCLEOTIDE SEQUENCE [LARGE SCALE GENOMIC DNA]</scope>
    <source>
        <strain evidence="3">CECT 9029</strain>
    </source>
</reference>
<gene>
    <name evidence="2" type="ORF">GCE9029_03142</name>
</gene>
<protein>
    <submittedName>
        <fullName evidence="2">Uncharacterized protein</fullName>
    </submittedName>
</protein>
<evidence type="ECO:0000313" key="3">
    <source>
        <dbReference type="Proteomes" id="UP000071641"/>
    </source>
</evidence>
<evidence type="ECO:0000256" key="1">
    <source>
        <dbReference type="SAM" id="SignalP"/>
    </source>
</evidence>
<keyword evidence="1" id="KW-0732">Signal</keyword>
<dbReference type="STRING" id="1796497.GCE9029_03142"/>
<accession>A0A128F7C0</accession>
<name>A0A128F7C0_9GAMM</name>
<dbReference type="AlphaFoldDB" id="A0A128F7C0"/>
<organism evidence="2 3">
    <name type="scientific">Grimontia celer</name>
    <dbReference type="NCBI Taxonomy" id="1796497"/>
    <lineage>
        <taxon>Bacteria</taxon>
        <taxon>Pseudomonadati</taxon>
        <taxon>Pseudomonadota</taxon>
        <taxon>Gammaproteobacteria</taxon>
        <taxon>Vibrionales</taxon>
        <taxon>Vibrionaceae</taxon>
        <taxon>Grimontia</taxon>
    </lineage>
</organism>
<dbReference type="Proteomes" id="UP000071641">
    <property type="component" value="Unassembled WGS sequence"/>
</dbReference>
<sequence>MKRLIAASLMLFAGIAWAGKADVVNATATKSGESYRFSATVEHADEGWEHYADAWRVVTAEGEVLGTRVLHHPHVNEQPFTRSLSGVEIPVDIKEVYVEAHDNVHGWGGKQFKVTLK</sequence>
<keyword evidence="3" id="KW-1185">Reference proteome</keyword>
<evidence type="ECO:0000313" key="2">
    <source>
        <dbReference type="EMBL" id="CZF82294.1"/>
    </source>
</evidence>
<proteinExistence type="predicted"/>
<dbReference type="EMBL" id="FIZX01000002">
    <property type="protein sequence ID" value="CZF82294.1"/>
    <property type="molecule type" value="Genomic_DNA"/>
</dbReference>
<dbReference type="RefSeq" id="WP_062664537.1">
    <property type="nucleotide sequence ID" value="NZ_FIZX01000002.1"/>
</dbReference>
<feature type="signal peptide" evidence="1">
    <location>
        <begin position="1"/>
        <end position="18"/>
    </location>
</feature>